<keyword evidence="4" id="KW-0804">Transcription</keyword>
<evidence type="ECO:0000256" key="2">
    <source>
        <dbReference type="ARBA" id="ARBA00023015"/>
    </source>
</evidence>
<dbReference type="STRING" id="860235.AOZ06_16550"/>
<dbReference type="Gene3D" id="1.10.10.10">
    <property type="entry name" value="Winged helix-like DNA-binding domain superfamily/Winged helix DNA-binding domain"/>
    <property type="match status" value="1"/>
</dbReference>
<dbReference type="Pfam" id="PF00126">
    <property type="entry name" value="HTH_1"/>
    <property type="match status" value="1"/>
</dbReference>
<accession>A0A0N9I1J7</accession>
<name>A0A0N9I1J7_9PSEU</name>
<keyword evidence="2" id="KW-0805">Transcription regulation</keyword>
<dbReference type="Gene3D" id="3.40.190.10">
    <property type="entry name" value="Periplasmic binding protein-like II"/>
    <property type="match status" value="2"/>
</dbReference>
<evidence type="ECO:0000256" key="4">
    <source>
        <dbReference type="ARBA" id="ARBA00023163"/>
    </source>
</evidence>
<reference evidence="6 7" key="1">
    <citation type="submission" date="2015-07" db="EMBL/GenBank/DDBJ databases">
        <title>Genome sequencing of Kibdelosporangium phytohabitans.</title>
        <authorList>
            <person name="Qin S."/>
            <person name="Xing K."/>
        </authorList>
    </citation>
    <scope>NUCLEOTIDE SEQUENCE [LARGE SCALE GENOMIC DNA]</scope>
    <source>
        <strain evidence="6 7">KLBMP1111</strain>
    </source>
</reference>
<gene>
    <name evidence="6" type="ORF">AOZ06_16550</name>
</gene>
<dbReference type="Proteomes" id="UP000063699">
    <property type="component" value="Chromosome"/>
</dbReference>
<dbReference type="Pfam" id="PF03466">
    <property type="entry name" value="LysR_substrate"/>
    <property type="match status" value="1"/>
</dbReference>
<keyword evidence="7" id="KW-1185">Reference proteome</keyword>
<dbReference type="PANTHER" id="PTHR30346:SF28">
    <property type="entry name" value="HTH-TYPE TRANSCRIPTIONAL REGULATOR CYNR"/>
    <property type="match status" value="1"/>
</dbReference>
<proteinExistence type="inferred from homology"/>
<dbReference type="SUPFAM" id="SSF46785">
    <property type="entry name" value="Winged helix' DNA-binding domain"/>
    <property type="match status" value="1"/>
</dbReference>
<evidence type="ECO:0000256" key="3">
    <source>
        <dbReference type="ARBA" id="ARBA00023125"/>
    </source>
</evidence>
<dbReference type="GO" id="GO:0003677">
    <property type="term" value="F:DNA binding"/>
    <property type="evidence" value="ECO:0007669"/>
    <property type="project" value="UniProtKB-KW"/>
</dbReference>
<evidence type="ECO:0000259" key="5">
    <source>
        <dbReference type="PROSITE" id="PS50931"/>
    </source>
</evidence>
<dbReference type="SUPFAM" id="SSF53850">
    <property type="entry name" value="Periplasmic binding protein-like II"/>
    <property type="match status" value="1"/>
</dbReference>
<keyword evidence="3" id="KW-0238">DNA-binding</keyword>
<dbReference type="PRINTS" id="PR00039">
    <property type="entry name" value="HTHLYSR"/>
</dbReference>
<dbReference type="InterPro" id="IPR036388">
    <property type="entry name" value="WH-like_DNA-bd_sf"/>
</dbReference>
<evidence type="ECO:0000256" key="1">
    <source>
        <dbReference type="ARBA" id="ARBA00009437"/>
    </source>
</evidence>
<sequence>MSMDLRLMRYVVTVADEGGFQRAADHLHVAQPALSRQIGALERTLGVALFTRRPTALTDAGRVFVESARRILLEADQLADLTRAAARGESGTVRLGHVVSASFEAVPRLMDSARRHHPSLRVETTEAWSVELVEGLGTQRFDAVLSRSVPHRQEFERVAMWLDELVVVVTDDHPLSTVDQLTPADLTGSRLLLSPRHLPGWRATVLSALAPGTVVQDSRTPGWRRFDELTAETFAVVTRPVGDNRPPGTTALRFAKPPSVSLDLVWHREYTSPALRLLVNLARAKQRWSVPE</sequence>
<evidence type="ECO:0000313" key="6">
    <source>
        <dbReference type="EMBL" id="ALG08306.1"/>
    </source>
</evidence>
<dbReference type="PANTHER" id="PTHR30346">
    <property type="entry name" value="TRANSCRIPTIONAL DUAL REGULATOR HCAR-RELATED"/>
    <property type="match status" value="1"/>
</dbReference>
<dbReference type="GO" id="GO:0003700">
    <property type="term" value="F:DNA-binding transcription factor activity"/>
    <property type="evidence" value="ECO:0007669"/>
    <property type="project" value="InterPro"/>
</dbReference>
<comment type="similarity">
    <text evidence="1">Belongs to the LysR transcriptional regulatory family.</text>
</comment>
<evidence type="ECO:0000313" key="7">
    <source>
        <dbReference type="Proteomes" id="UP000063699"/>
    </source>
</evidence>
<dbReference type="EMBL" id="CP012752">
    <property type="protein sequence ID" value="ALG08306.1"/>
    <property type="molecule type" value="Genomic_DNA"/>
</dbReference>
<feature type="domain" description="HTH lysR-type" evidence="5">
    <location>
        <begin position="3"/>
        <end position="58"/>
    </location>
</feature>
<dbReference type="GO" id="GO:0032993">
    <property type="term" value="C:protein-DNA complex"/>
    <property type="evidence" value="ECO:0007669"/>
    <property type="project" value="TreeGrafter"/>
</dbReference>
<dbReference type="InterPro" id="IPR000847">
    <property type="entry name" value="LysR_HTH_N"/>
</dbReference>
<dbReference type="FunFam" id="1.10.10.10:FF:000001">
    <property type="entry name" value="LysR family transcriptional regulator"/>
    <property type="match status" value="1"/>
</dbReference>
<dbReference type="InterPro" id="IPR036390">
    <property type="entry name" value="WH_DNA-bd_sf"/>
</dbReference>
<dbReference type="AlphaFoldDB" id="A0A0N9I1J7"/>
<dbReference type="InterPro" id="IPR005119">
    <property type="entry name" value="LysR_subst-bd"/>
</dbReference>
<dbReference type="PROSITE" id="PS50931">
    <property type="entry name" value="HTH_LYSR"/>
    <property type="match status" value="1"/>
</dbReference>
<organism evidence="6 7">
    <name type="scientific">Kibdelosporangium phytohabitans</name>
    <dbReference type="NCBI Taxonomy" id="860235"/>
    <lineage>
        <taxon>Bacteria</taxon>
        <taxon>Bacillati</taxon>
        <taxon>Actinomycetota</taxon>
        <taxon>Actinomycetes</taxon>
        <taxon>Pseudonocardiales</taxon>
        <taxon>Pseudonocardiaceae</taxon>
        <taxon>Kibdelosporangium</taxon>
    </lineage>
</organism>
<protein>
    <recommendedName>
        <fullName evidence="5">HTH lysR-type domain-containing protein</fullName>
    </recommendedName>
</protein>
<dbReference type="KEGG" id="kphy:AOZ06_16550"/>